<protein>
    <submittedName>
        <fullName evidence="2">Uncharacterized protein</fullName>
    </submittedName>
</protein>
<reference evidence="2" key="1">
    <citation type="journal article" date="2018" name="Int. J. Biol. Macromol.">
        <title>Characterization and comparative mitogenomic analysis of six newly sequenced mitochondrial genomes from ectomycorrhizal fungi (Russula) and phylogenetic analysis of the Agaricomycetes.</title>
        <authorList>
            <person name="Li Q."/>
            <person name="Wang Q."/>
            <person name="Chen C."/>
            <person name="Jin X."/>
            <person name="Chen Z."/>
            <person name="Xiong C."/>
            <person name="Li P."/>
            <person name="Zhao J."/>
            <person name="Huang W."/>
        </authorList>
    </citation>
    <scope>NUCLEOTIDE SEQUENCE</scope>
</reference>
<feature type="transmembrane region" description="Helical" evidence="1">
    <location>
        <begin position="51"/>
        <end position="68"/>
    </location>
</feature>
<accession>A0A2S0U3Y4</accession>
<keyword evidence="1" id="KW-0812">Transmembrane</keyword>
<keyword evidence="1" id="KW-0472">Membrane</keyword>
<dbReference type="RefSeq" id="YP_009487293.1">
    <property type="nucleotide sequence ID" value="NC_037776.1"/>
</dbReference>
<sequence length="224" mass="26424">MIEVLLLIIFGLSLVYIYFGLFTLIQILIWIVVFFLSNFLLGINPEEKKFLWIKLFSVLTIMFIIYWNSTVVNVSSMLILPVSIKGVTYFDDVKSSHIDSKTELAMFNLFDLDQISNFIERLDNDYNYMLNIEFSPLMTEYNYLDAPQLILSRPLVINRFSSPATIFEFINRRLFYMVDYYYLDDFILQQSKDGPVLIFKSFIRNLKSLIIIIFLTILNIKSNL</sequence>
<evidence type="ECO:0000313" key="2">
    <source>
        <dbReference type="EMBL" id="AWB36195.1"/>
    </source>
</evidence>
<name>A0A2S0U3Y4_9AGAM</name>
<keyword evidence="1" id="KW-1133">Transmembrane helix</keyword>
<dbReference type="GeneID" id="36940889"/>
<evidence type="ECO:0000256" key="1">
    <source>
        <dbReference type="SAM" id="Phobius"/>
    </source>
</evidence>
<organism evidence="2">
    <name type="scientific">Russula lepida</name>
    <dbReference type="NCBI Taxonomy" id="152963"/>
    <lineage>
        <taxon>Eukaryota</taxon>
        <taxon>Fungi</taxon>
        <taxon>Dikarya</taxon>
        <taxon>Basidiomycota</taxon>
        <taxon>Agaricomycotina</taxon>
        <taxon>Agaricomycetes</taxon>
        <taxon>Russulales</taxon>
        <taxon>Russulaceae</taxon>
        <taxon>Russula</taxon>
    </lineage>
</organism>
<dbReference type="AlphaFoldDB" id="A0A2S0U3Y4"/>
<gene>
    <name evidence="2" type="primary">orf224</name>
</gene>
<dbReference type="EMBL" id="MH138075">
    <property type="protein sequence ID" value="AWB36195.1"/>
    <property type="molecule type" value="Genomic_DNA"/>
</dbReference>
<geneLocation type="mitochondrion" evidence="2"/>
<feature type="transmembrane region" description="Helical" evidence="1">
    <location>
        <begin position="6"/>
        <end position="39"/>
    </location>
</feature>
<proteinExistence type="predicted"/>
<keyword evidence="2" id="KW-0496">Mitochondrion</keyword>